<dbReference type="Pfam" id="PF02868">
    <property type="entry name" value="Peptidase_M4_C"/>
    <property type="match status" value="1"/>
</dbReference>
<dbReference type="InterPro" id="IPR050728">
    <property type="entry name" value="Zinc_Metalloprotease_M4"/>
</dbReference>
<feature type="domain" description="PepSY" evidence="15">
    <location>
        <begin position="147"/>
        <end position="194"/>
    </location>
</feature>
<dbReference type="EMBL" id="MK105901">
    <property type="protein sequence ID" value="QAB01367.1"/>
    <property type="molecule type" value="Genomic_DNA"/>
</dbReference>
<sequence length="611" mass="66682">MKLSKLTWLVTTGVFASTPALSAELINVTDDTVLSQVLDQPIGVYAPMGSSANPLGFKEVKRVTLPNGKVKVRYQQTYQGVPVLDTNVVATEKAGKRSNVYGTMAQGLTEDIMTVAPALNSQDALGAAKAHFTQSQTTLTAAPFENENTNLVVQLDENQKAQLVYIVDFFVAAEEPKRPFYMVDAETGEIISQWDGINHATAGGTGPGGNEKTGQYLYGTDYDDFPVDKVGDVCTMETDNVKTVNLNHGTSGTDAFTYPCPDGTNYNDTKYTNGAYSPLNDAHYFGHVVFNMYKDWMNTAPLTFQLTMRVHYSKDYENAFWNGSSMTFGDGQSTFYPLVDINVSAHEVSHGFTEQNSGLVYRNMSGGINEAFSDIAGEAAEFYMHGDVDWIVGADIFKGSGGLRYFEQPSRDGKSIDHVDQYYSGMNVHYSSGVFNRAFYLLANKPNWDVRKGFEVFTVANQLYWTANSTFDEGGCGVVKAAKDLNYNESDVVSAFNTVGVNTSACSDDNTDSVLRPNEPKTGLSGSRGSSELFTFTVDSNRSVNVTMSGGTGDADLYVKAGSVPTTSDWDCRPFDYGNEESCTVNAQVGETYHVMVRGYSNYSGVSLVRN</sequence>
<dbReference type="GO" id="GO:0046872">
    <property type="term" value="F:metal ion binding"/>
    <property type="evidence" value="ECO:0007669"/>
    <property type="project" value="UniProtKB-UniRule"/>
</dbReference>
<evidence type="ECO:0000256" key="12">
    <source>
        <dbReference type="SAM" id="MobiDB-lite"/>
    </source>
</evidence>
<evidence type="ECO:0000256" key="3">
    <source>
        <dbReference type="ARBA" id="ARBA00022670"/>
    </source>
</evidence>
<dbReference type="Gene3D" id="3.10.450.490">
    <property type="match status" value="1"/>
</dbReference>
<dbReference type="PRINTS" id="PR00730">
    <property type="entry name" value="THERMOLYSIN"/>
</dbReference>
<keyword evidence="9" id="KW-0865">Zymogen</keyword>
<dbReference type="InterPro" id="IPR001570">
    <property type="entry name" value="Peptidase_M4_C_domain"/>
</dbReference>
<keyword evidence="8 11" id="KW-0482">Metalloprotease</keyword>
<evidence type="ECO:0000256" key="6">
    <source>
        <dbReference type="ARBA" id="ARBA00022801"/>
    </source>
</evidence>
<evidence type="ECO:0000259" key="13">
    <source>
        <dbReference type="Pfam" id="PF01447"/>
    </source>
</evidence>
<evidence type="ECO:0000256" key="4">
    <source>
        <dbReference type="ARBA" id="ARBA00022723"/>
    </source>
</evidence>
<dbReference type="InterPro" id="IPR025711">
    <property type="entry name" value="PepSY"/>
</dbReference>
<proteinExistence type="inferred from homology"/>
<reference evidence="18" key="1">
    <citation type="submission" date="2018-10" db="EMBL/GenBank/DDBJ databases">
        <title>Mechanism insight into the function of the PPC domains from various bacterial proteases.</title>
        <authorList>
            <person name="He H.L."/>
            <person name="Huang J.F."/>
            <person name="Wu C.L."/>
            <person name="Liu D."/>
        </authorList>
    </citation>
    <scope>NUCLEOTIDE SEQUENCE</scope>
    <source>
        <strain evidence="18">YH4</strain>
    </source>
</reference>
<evidence type="ECO:0000256" key="9">
    <source>
        <dbReference type="ARBA" id="ARBA00023145"/>
    </source>
</evidence>
<dbReference type="SMR" id="A0A3R5UTQ7"/>
<feature type="region of interest" description="Disordered" evidence="12">
    <location>
        <begin position="507"/>
        <end position="528"/>
    </location>
</feature>
<feature type="chain" id="PRO_5023158990" description="Neutral metalloproteinase" evidence="11">
    <location>
        <begin position="23"/>
        <end position="611"/>
    </location>
</feature>
<dbReference type="Pfam" id="PF01447">
    <property type="entry name" value="Peptidase_M4"/>
    <property type="match status" value="1"/>
</dbReference>
<protein>
    <recommendedName>
        <fullName evidence="11">Neutral metalloproteinase</fullName>
        <ecNumber evidence="11">3.4.24.-</ecNumber>
    </recommendedName>
</protein>
<keyword evidence="11" id="KW-0964">Secreted</keyword>
<feature type="domain" description="Peptidase C-terminal archaeal/bacterial" evidence="16">
    <location>
        <begin position="532"/>
        <end position="599"/>
    </location>
</feature>
<dbReference type="InterPro" id="IPR027268">
    <property type="entry name" value="Peptidase_M4/M1_CTD_sf"/>
</dbReference>
<evidence type="ECO:0000256" key="5">
    <source>
        <dbReference type="ARBA" id="ARBA00022729"/>
    </source>
</evidence>
<organism evidence="18">
    <name type="scientific">Salinivibrio sp. YH4</name>
    <dbReference type="NCBI Taxonomy" id="1661987"/>
    <lineage>
        <taxon>Bacteria</taxon>
        <taxon>Pseudomonadati</taxon>
        <taxon>Pseudomonadota</taxon>
        <taxon>Gammaproteobacteria</taxon>
        <taxon>Vibrionales</taxon>
        <taxon>Vibrionaceae</taxon>
        <taxon>Salinivibrio</taxon>
    </lineage>
</organism>
<feature type="active site" evidence="10">
    <location>
        <position position="347"/>
    </location>
</feature>
<feature type="domain" description="Peptidase M4" evidence="13">
    <location>
        <begin position="212"/>
        <end position="354"/>
    </location>
</feature>
<keyword evidence="5 11" id="KW-0732">Signal</keyword>
<dbReference type="FunFam" id="2.60.120.380:FF:000013">
    <property type="entry name" value="Alkaline serine protease"/>
    <property type="match status" value="1"/>
</dbReference>
<dbReference type="Pfam" id="PF03413">
    <property type="entry name" value="PepSY"/>
    <property type="match status" value="1"/>
</dbReference>
<comment type="similarity">
    <text evidence="2 11">Belongs to the peptidase M4 family.</text>
</comment>
<dbReference type="InterPro" id="IPR007280">
    <property type="entry name" value="Peptidase_C_arc/bac"/>
</dbReference>
<evidence type="ECO:0000259" key="16">
    <source>
        <dbReference type="Pfam" id="PF04151"/>
    </source>
</evidence>
<feature type="domain" description="Peptidase M4 C-terminal" evidence="14">
    <location>
        <begin position="357"/>
        <end position="501"/>
    </location>
</feature>
<evidence type="ECO:0000256" key="8">
    <source>
        <dbReference type="ARBA" id="ARBA00023049"/>
    </source>
</evidence>
<dbReference type="EC" id="3.4.24.-" evidence="11"/>
<dbReference type="PANTHER" id="PTHR33794">
    <property type="entry name" value="BACILLOLYSIN"/>
    <property type="match status" value="1"/>
</dbReference>
<dbReference type="InterPro" id="IPR011096">
    <property type="entry name" value="FTP_domain"/>
</dbReference>
<keyword evidence="3 11" id="KW-0645">Protease</keyword>
<evidence type="ECO:0000259" key="14">
    <source>
        <dbReference type="Pfam" id="PF02868"/>
    </source>
</evidence>
<feature type="domain" description="FTP" evidence="17">
    <location>
        <begin position="57"/>
        <end position="102"/>
    </location>
</feature>
<dbReference type="SUPFAM" id="SSF55486">
    <property type="entry name" value="Metalloproteases ('zincins'), catalytic domain"/>
    <property type="match status" value="1"/>
</dbReference>
<dbReference type="CDD" id="cd09597">
    <property type="entry name" value="M4_TLP"/>
    <property type="match status" value="1"/>
</dbReference>
<keyword evidence="4" id="KW-0479">Metal-binding</keyword>
<evidence type="ECO:0000256" key="10">
    <source>
        <dbReference type="PIRSR" id="PIRSR623612-1"/>
    </source>
</evidence>
<dbReference type="Gene3D" id="3.10.170.10">
    <property type="match status" value="1"/>
</dbReference>
<name>A0A3R5UTQ7_9GAMM</name>
<dbReference type="Gene3D" id="2.60.120.380">
    <property type="match status" value="1"/>
</dbReference>
<keyword evidence="7 11" id="KW-0862">Zinc</keyword>
<dbReference type="Pfam" id="PF04151">
    <property type="entry name" value="PPC"/>
    <property type="match status" value="1"/>
</dbReference>
<dbReference type="PANTHER" id="PTHR33794:SF1">
    <property type="entry name" value="BACILLOLYSIN"/>
    <property type="match status" value="1"/>
</dbReference>
<dbReference type="Pfam" id="PF07504">
    <property type="entry name" value="FTP"/>
    <property type="match status" value="1"/>
</dbReference>
<feature type="active site" description="Proton donor" evidence="10">
    <location>
        <position position="429"/>
    </location>
</feature>
<dbReference type="Gene3D" id="3.10.450.40">
    <property type="match status" value="1"/>
</dbReference>
<evidence type="ECO:0000259" key="17">
    <source>
        <dbReference type="Pfam" id="PF07504"/>
    </source>
</evidence>
<dbReference type="GO" id="GO:0006508">
    <property type="term" value="P:proteolysis"/>
    <property type="evidence" value="ECO:0007669"/>
    <property type="project" value="UniProtKB-KW"/>
</dbReference>
<comment type="subcellular location">
    <subcellularLocation>
        <location evidence="11">Secreted</location>
    </subcellularLocation>
</comment>
<accession>A0A3R5UTQ7</accession>
<dbReference type="Gene3D" id="1.10.390.10">
    <property type="entry name" value="Neutral Protease Domain 2"/>
    <property type="match status" value="1"/>
</dbReference>
<feature type="signal peptide" evidence="11">
    <location>
        <begin position="1"/>
        <end position="22"/>
    </location>
</feature>
<dbReference type="AlphaFoldDB" id="A0A3R5UTQ7"/>
<evidence type="ECO:0000259" key="15">
    <source>
        <dbReference type="Pfam" id="PF03413"/>
    </source>
</evidence>
<evidence type="ECO:0000256" key="11">
    <source>
        <dbReference type="RuleBase" id="RU366073"/>
    </source>
</evidence>
<comment type="cofactor">
    <cofactor evidence="1 11">
        <name>Zn(2+)</name>
        <dbReference type="ChEBI" id="CHEBI:29105"/>
    </cofactor>
</comment>
<dbReference type="GO" id="GO:0004222">
    <property type="term" value="F:metalloendopeptidase activity"/>
    <property type="evidence" value="ECO:0007669"/>
    <property type="project" value="UniProtKB-UniRule"/>
</dbReference>
<evidence type="ECO:0000256" key="2">
    <source>
        <dbReference type="ARBA" id="ARBA00009388"/>
    </source>
</evidence>
<evidence type="ECO:0000256" key="7">
    <source>
        <dbReference type="ARBA" id="ARBA00022833"/>
    </source>
</evidence>
<dbReference type="GO" id="GO:0005576">
    <property type="term" value="C:extracellular region"/>
    <property type="evidence" value="ECO:0007669"/>
    <property type="project" value="UniProtKB-SubCell"/>
</dbReference>
<keyword evidence="6 11" id="KW-0378">Hydrolase</keyword>
<dbReference type="InterPro" id="IPR023612">
    <property type="entry name" value="Peptidase_M4"/>
</dbReference>
<evidence type="ECO:0000256" key="1">
    <source>
        <dbReference type="ARBA" id="ARBA00001947"/>
    </source>
</evidence>
<dbReference type="InterPro" id="IPR013856">
    <property type="entry name" value="Peptidase_M4_domain"/>
</dbReference>
<evidence type="ECO:0000313" key="18">
    <source>
        <dbReference type="EMBL" id="QAB01367.1"/>
    </source>
</evidence>
<comment type="function">
    <text evidence="11">Extracellular zinc metalloprotease.</text>
</comment>